<dbReference type="GO" id="GO:0016740">
    <property type="term" value="F:transferase activity"/>
    <property type="evidence" value="ECO:0007669"/>
    <property type="project" value="UniProtKB-KW"/>
</dbReference>
<feature type="domain" description="GST N-terminal" evidence="1">
    <location>
        <begin position="21"/>
        <end position="89"/>
    </location>
</feature>
<dbReference type="KEGG" id="pchm:VFPPC_03232"/>
<dbReference type="SUPFAM" id="SSF52833">
    <property type="entry name" value="Thioredoxin-like"/>
    <property type="match status" value="1"/>
</dbReference>
<gene>
    <name evidence="3" type="ORF">VFPPC_03232</name>
</gene>
<dbReference type="InterPro" id="IPR036249">
    <property type="entry name" value="Thioredoxin-like_sf"/>
</dbReference>
<accession>A0A179FYX1</accession>
<dbReference type="Pfam" id="PF22041">
    <property type="entry name" value="GST_C_7"/>
    <property type="match status" value="1"/>
</dbReference>
<dbReference type="OrthoDB" id="4951845at2759"/>
<sequence length="241" mass="27453">MSGASQIVLYDIPSREPRHCWSWNAWKTRFLLNFKGLDYVTEWTEYPDIKPKLEEHFPGETEFTIPTIRIKGSETYVMDSRNIAARLEADHPTPSVHLDSPYIDRLIQNLRLALIPLQPVYGYLVATRILNEESIPFFIAARSRDVGMPLEQFHKEGAGTAWEKAEKGFSNISELLRENEGPFFMGKTVSYADFVCAGVLLFLKGLGEDVSAELLRVSGDEGLAYKMLLEAVEPWSKRDSY</sequence>
<dbReference type="InterPro" id="IPR036282">
    <property type="entry name" value="Glutathione-S-Trfase_C_sf"/>
</dbReference>
<dbReference type="InterPro" id="IPR054416">
    <property type="entry name" value="GST_UstS-like_C"/>
</dbReference>
<reference evidence="3 4" key="1">
    <citation type="journal article" date="2016" name="PLoS Pathog.">
        <title>Biosynthesis of antibiotic leucinostatins in bio-control fungus Purpureocillium lilacinum and their inhibition on phytophthora revealed by genome mining.</title>
        <authorList>
            <person name="Wang G."/>
            <person name="Liu Z."/>
            <person name="Lin R."/>
            <person name="Li E."/>
            <person name="Mao Z."/>
            <person name="Ling J."/>
            <person name="Yang Y."/>
            <person name="Yin W.B."/>
            <person name="Xie B."/>
        </authorList>
    </citation>
    <scope>NUCLEOTIDE SEQUENCE [LARGE SCALE GENOMIC DNA]</scope>
    <source>
        <strain evidence="3">170</strain>
    </source>
</reference>
<keyword evidence="4" id="KW-1185">Reference proteome</keyword>
<protein>
    <submittedName>
        <fullName evidence="3">Glutathione S-transferase</fullName>
    </submittedName>
</protein>
<dbReference type="STRING" id="1380566.A0A179FYX1"/>
<dbReference type="AlphaFoldDB" id="A0A179FYX1"/>
<dbReference type="Gene3D" id="1.20.1050.10">
    <property type="match status" value="1"/>
</dbReference>
<dbReference type="InterPro" id="IPR004045">
    <property type="entry name" value="Glutathione_S-Trfase_N"/>
</dbReference>
<dbReference type="Pfam" id="PF13409">
    <property type="entry name" value="GST_N_2"/>
    <property type="match status" value="1"/>
</dbReference>
<comment type="caution">
    <text evidence="3">The sequence shown here is derived from an EMBL/GenBank/DDBJ whole genome shotgun (WGS) entry which is preliminary data.</text>
</comment>
<evidence type="ECO:0000313" key="4">
    <source>
        <dbReference type="Proteomes" id="UP000078397"/>
    </source>
</evidence>
<dbReference type="SUPFAM" id="SSF47616">
    <property type="entry name" value="GST C-terminal domain-like"/>
    <property type="match status" value="1"/>
</dbReference>
<dbReference type="GeneID" id="28846754"/>
<feature type="domain" description="Glutathione S-transferase UstS-like C-terminal" evidence="2">
    <location>
        <begin position="126"/>
        <end position="235"/>
    </location>
</feature>
<evidence type="ECO:0000259" key="1">
    <source>
        <dbReference type="Pfam" id="PF13409"/>
    </source>
</evidence>
<evidence type="ECO:0000259" key="2">
    <source>
        <dbReference type="Pfam" id="PF22041"/>
    </source>
</evidence>
<proteinExistence type="predicted"/>
<dbReference type="CDD" id="cd03038">
    <property type="entry name" value="GST_N_etherase_LigE"/>
    <property type="match status" value="1"/>
</dbReference>
<dbReference type="EMBL" id="LSBJ02000002">
    <property type="protein sequence ID" value="OAQ70834.2"/>
    <property type="molecule type" value="Genomic_DNA"/>
</dbReference>
<dbReference type="RefSeq" id="XP_018147371.2">
    <property type="nucleotide sequence ID" value="XM_018282760.2"/>
</dbReference>
<dbReference type="Gene3D" id="3.40.30.10">
    <property type="entry name" value="Glutaredoxin"/>
    <property type="match status" value="1"/>
</dbReference>
<evidence type="ECO:0000313" key="3">
    <source>
        <dbReference type="EMBL" id="OAQ70834.2"/>
    </source>
</evidence>
<dbReference type="Proteomes" id="UP000078397">
    <property type="component" value="Unassembled WGS sequence"/>
</dbReference>
<organism evidence="3 4">
    <name type="scientific">Pochonia chlamydosporia 170</name>
    <dbReference type="NCBI Taxonomy" id="1380566"/>
    <lineage>
        <taxon>Eukaryota</taxon>
        <taxon>Fungi</taxon>
        <taxon>Dikarya</taxon>
        <taxon>Ascomycota</taxon>
        <taxon>Pezizomycotina</taxon>
        <taxon>Sordariomycetes</taxon>
        <taxon>Hypocreomycetidae</taxon>
        <taxon>Hypocreales</taxon>
        <taxon>Clavicipitaceae</taxon>
        <taxon>Pochonia</taxon>
    </lineage>
</organism>
<name>A0A179FYX1_METCM</name>